<protein>
    <submittedName>
        <fullName evidence="1">Uncharacterized protein</fullName>
    </submittedName>
</protein>
<comment type="caution">
    <text evidence="1">The sequence shown here is derived from an EMBL/GenBank/DDBJ whole genome shotgun (WGS) entry which is preliminary data.</text>
</comment>
<organism evidence="1 2">
    <name type="scientific">Malus domestica</name>
    <name type="common">Apple</name>
    <name type="synonym">Pyrus malus</name>
    <dbReference type="NCBI Taxonomy" id="3750"/>
    <lineage>
        <taxon>Eukaryota</taxon>
        <taxon>Viridiplantae</taxon>
        <taxon>Streptophyta</taxon>
        <taxon>Embryophyta</taxon>
        <taxon>Tracheophyta</taxon>
        <taxon>Spermatophyta</taxon>
        <taxon>Magnoliopsida</taxon>
        <taxon>eudicotyledons</taxon>
        <taxon>Gunneridae</taxon>
        <taxon>Pentapetalae</taxon>
        <taxon>rosids</taxon>
        <taxon>fabids</taxon>
        <taxon>Rosales</taxon>
        <taxon>Rosaceae</taxon>
        <taxon>Amygdaloideae</taxon>
        <taxon>Maleae</taxon>
        <taxon>Malus</taxon>
    </lineage>
</organism>
<dbReference type="PANTHER" id="PTHR33978:SF18">
    <property type="entry name" value="OS01G0656300 PROTEIN"/>
    <property type="match status" value="1"/>
</dbReference>
<reference evidence="1 2" key="1">
    <citation type="submission" date="2018-10" db="EMBL/GenBank/DDBJ databases">
        <title>A high-quality apple genome assembly.</title>
        <authorList>
            <person name="Hu J."/>
        </authorList>
    </citation>
    <scope>NUCLEOTIDE SEQUENCE [LARGE SCALE GENOMIC DNA]</scope>
    <source>
        <strain evidence="2">cv. HFTH1</strain>
        <tissue evidence="1">Young leaf</tissue>
    </source>
</reference>
<dbReference type="Proteomes" id="UP000290289">
    <property type="component" value="Chromosome 1"/>
</dbReference>
<dbReference type="EMBL" id="RDQH01000327">
    <property type="protein sequence ID" value="RXI07736.1"/>
    <property type="molecule type" value="Genomic_DNA"/>
</dbReference>
<name>A0A498KJX1_MALDO</name>
<dbReference type="AlphaFoldDB" id="A0A498KJX1"/>
<accession>A0A498KJX1</accession>
<gene>
    <name evidence="1" type="ORF">DVH24_009767</name>
</gene>
<proteinExistence type="predicted"/>
<evidence type="ECO:0000313" key="2">
    <source>
        <dbReference type="Proteomes" id="UP000290289"/>
    </source>
</evidence>
<keyword evidence="2" id="KW-1185">Reference proteome</keyword>
<evidence type="ECO:0000313" key="1">
    <source>
        <dbReference type="EMBL" id="RXI07736.1"/>
    </source>
</evidence>
<dbReference type="PANTHER" id="PTHR33978">
    <property type="entry name" value="SERINE/THREONINE-KINASE"/>
    <property type="match status" value="1"/>
</dbReference>
<sequence>MQHRLKGKENQHKEDEEFGIWDCGSPLYDSYEFVSISHLIERHLMALPYSLGGSRRFTTNIYTHYSSGMASTVSSDMRSSSTTREVKGSSSSSIVGIRRIWKRRVLFGERKGKNKKRKLGFSGFCKVIGL</sequence>